<keyword evidence="2" id="KW-1003">Cell membrane</keyword>
<dbReference type="Proteomes" id="UP001500518">
    <property type="component" value="Unassembled WGS sequence"/>
</dbReference>
<gene>
    <name evidence="8" type="ORF">GCM10023208_09110</name>
</gene>
<dbReference type="InterPro" id="IPR051542">
    <property type="entry name" value="Hydrogenase_cytochrome"/>
</dbReference>
<reference evidence="9" key="1">
    <citation type="journal article" date="2019" name="Int. J. Syst. Evol. Microbiol.">
        <title>The Global Catalogue of Microorganisms (GCM) 10K type strain sequencing project: providing services to taxonomists for standard genome sequencing and annotation.</title>
        <authorList>
            <consortium name="The Broad Institute Genomics Platform"/>
            <consortium name="The Broad Institute Genome Sequencing Center for Infectious Disease"/>
            <person name="Wu L."/>
            <person name="Ma J."/>
        </authorList>
    </citation>
    <scope>NUCLEOTIDE SEQUENCE [LARGE SCALE GENOMIC DNA]</scope>
    <source>
        <strain evidence="9">JCM 18014</strain>
    </source>
</reference>
<evidence type="ECO:0000256" key="3">
    <source>
        <dbReference type="ARBA" id="ARBA00022692"/>
    </source>
</evidence>
<protein>
    <submittedName>
        <fullName evidence="8">Cytochrome b/b6 domain-containing protein</fullName>
    </submittedName>
</protein>
<evidence type="ECO:0000313" key="8">
    <source>
        <dbReference type="EMBL" id="GAA5050285.1"/>
    </source>
</evidence>
<feature type="transmembrane region" description="Helical" evidence="6">
    <location>
        <begin position="6"/>
        <end position="26"/>
    </location>
</feature>
<name>A0ABP9K5U5_9SPHN</name>
<evidence type="ECO:0000256" key="1">
    <source>
        <dbReference type="ARBA" id="ARBA00004651"/>
    </source>
</evidence>
<comment type="subcellular location">
    <subcellularLocation>
        <location evidence="1">Cell membrane</location>
        <topology evidence="1">Multi-pass membrane protein</topology>
    </subcellularLocation>
</comment>
<dbReference type="PANTHER" id="PTHR30485:SF2">
    <property type="entry name" value="BLL0597 PROTEIN"/>
    <property type="match status" value="1"/>
</dbReference>
<dbReference type="Pfam" id="PF01292">
    <property type="entry name" value="Ni_hydr_CYTB"/>
    <property type="match status" value="1"/>
</dbReference>
<feature type="domain" description="Cytochrome b561 bacterial/Ni-hydrogenase" evidence="7">
    <location>
        <begin position="3"/>
        <end position="176"/>
    </location>
</feature>
<organism evidence="8 9">
    <name type="scientific">Erythrobacter westpacificensis</name>
    <dbReference type="NCBI Taxonomy" id="1055231"/>
    <lineage>
        <taxon>Bacteria</taxon>
        <taxon>Pseudomonadati</taxon>
        <taxon>Pseudomonadota</taxon>
        <taxon>Alphaproteobacteria</taxon>
        <taxon>Sphingomonadales</taxon>
        <taxon>Erythrobacteraceae</taxon>
        <taxon>Erythrobacter/Porphyrobacter group</taxon>
        <taxon>Erythrobacter</taxon>
    </lineage>
</organism>
<proteinExistence type="predicted"/>
<evidence type="ECO:0000256" key="2">
    <source>
        <dbReference type="ARBA" id="ARBA00022475"/>
    </source>
</evidence>
<feature type="transmembrane region" description="Helical" evidence="6">
    <location>
        <begin position="96"/>
        <end position="114"/>
    </location>
</feature>
<dbReference type="Gene3D" id="1.20.950.20">
    <property type="entry name" value="Transmembrane di-heme cytochromes, Chain C"/>
    <property type="match status" value="1"/>
</dbReference>
<evidence type="ECO:0000313" key="9">
    <source>
        <dbReference type="Proteomes" id="UP001500518"/>
    </source>
</evidence>
<evidence type="ECO:0000256" key="5">
    <source>
        <dbReference type="ARBA" id="ARBA00023136"/>
    </source>
</evidence>
<evidence type="ECO:0000256" key="4">
    <source>
        <dbReference type="ARBA" id="ARBA00022989"/>
    </source>
</evidence>
<keyword evidence="3 6" id="KW-0812">Transmembrane</keyword>
<dbReference type="PANTHER" id="PTHR30485">
    <property type="entry name" value="NI/FE-HYDROGENASE 1 B-TYPE CYTOCHROME SUBUNIT"/>
    <property type="match status" value="1"/>
</dbReference>
<feature type="transmembrane region" description="Helical" evidence="6">
    <location>
        <begin position="196"/>
        <end position="213"/>
    </location>
</feature>
<dbReference type="InterPro" id="IPR016174">
    <property type="entry name" value="Di-haem_cyt_TM"/>
</dbReference>
<comment type="caution">
    <text evidence="8">The sequence shown here is derived from an EMBL/GenBank/DDBJ whole genome shotgun (WGS) entry which is preliminary data.</text>
</comment>
<dbReference type="InterPro" id="IPR011577">
    <property type="entry name" value="Cyt_b561_bac/Ni-Hgenase"/>
</dbReference>
<accession>A0ABP9K5U5</accession>
<feature type="transmembrane region" description="Helical" evidence="6">
    <location>
        <begin position="142"/>
        <end position="164"/>
    </location>
</feature>
<keyword evidence="5 6" id="KW-0472">Membrane</keyword>
<evidence type="ECO:0000259" key="7">
    <source>
        <dbReference type="Pfam" id="PF01292"/>
    </source>
</evidence>
<keyword evidence="4 6" id="KW-1133">Transmembrane helix</keyword>
<dbReference type="EMBL" id="BAABHV010000009">
    <property type="protein sequence ID" value="GAA5050285.1"/>
    <property type="molecule type" value="Genomic_DNA"/>
</dbReference>
<sequence>MKVWDGWIRLFHWAIVLIIPAMWWTAENGEMTWHMRLGMVLMALLLFRILWGFVGSTTARFGSFVAGPGAVLSYLTGNRREEAEGIGHNPAGGWSALALLLVMLAQVGLGLFSGDPYDGATGPLNHMVGAMTAGWMTDWHEIGFNVLLGLIGLHVAAILFYVFVKRENLVTPMVTGKRKGGAGVGGMESPSVTRGIVCLAIAAVIPLWIWFGAG</sequence>
<evidence type="ECO:0000256" key="6">
    <source>
        <dbReference type="SAM" id="Phobius"/>
    </source>
</evidence>
<feature type="transmembrane region" description="Helical" evidence="6">
    <location>
        <begin position="33"/>
        <end position="51"/>
    </location>
</feature>
<dbReference type="SUPFAM" id="SSF81342">
    <property type="entry name" value="Transmembrane di-heme cytochromes"/>
    <property type="match status" value="1"/>
</dbReference>
<keyword evidence="9" id="KW-1185">Reference proteome</keyword>